<dbReference type="EMBL" id="CAJOBC010091779">
    <property type="protein sequence ID" value="CAF4403696.1"/>
    <property type="molecule type" value="Genomic_DNA"/>
</dbReference>
<dbReference type="NCBIfam" id="TIGR00231">
    <property type="entry name" value="small_GTP"/>
    <property type="match status" value="1"/>
</dbReference>
<sequence length="285" mass="32071">MGSRFSSSSSTNQPVDGTVAYPGYEQPLQTSNQMMRMMEPTRRISRAPTVYAGHTGADVNIPYGTNMNPSSGWLPAKLKPNHFYFPSNLLLRFTRNEFRLDTQSTIGVEFAYKQLNMGGKKIKTQVWDTAGQERFKTVIPQFYRGSEGALCVFDLTKPDSFDHIVSWIEEVQKHTNTSIPMVLVGNKSDLVEQRRISSEQALMLAKQQNMSYMETSALNATNVEQAFTTLVTTIFHRKVQKPLTDDITPAPITKDTPDPVIIINSQPNNQNNQNKQQPKKNNGCC</sequence>
<evidence type="ECO:0000313" key="4">
    <source>
        <dbReference type="EMBL" id="CAF4403696.1"/>
    </source>
</evidence>
<dbReference type="Proteomes" id="UP000681722">
    <property type="component" value="Unassembled WGS sequence"/>
</dbReference>
<dbReference type="SMART" id="SM00176">
    <property type="entry name" value="RAN"/>
    <property type="match status" value="1"/>
</dbReference>
<feature type="region of interest" description="Disordered" evidence="2">
    <location>
        <begin position="1"/>
        <end position="24"/>
    </location>
</feature>
<dbReference type="SMART" id="SM00173">
    <property type="entry name" value="RAS"/>
    <property type="match status" value="1"/>
</dbReference>
<dbReference type="InterPro" id="IPR005225">
    <property type="entry name" value="Small_GTP-bd"/>
</dbReference>
<dbReference type="SUPFAM" id="SSF52540">
    <property type="entry name" value="P-loop containing nucleoside triphosphate hydrolases"/>
    <property type="match status" value="1"/>
</dbReference>
<accession>A0A815WH78</accession>
<protein>
    <submittedName>
        <fullName evidence="3">Uncharacterized protein</fullName>
    </submittedName>
</protein>
<dbReference type="PANTHER" id="PTHR47979">
    <property type="entry name" value="DRAB11-RELATED"/>
    <property type="match status" value="1"/>
</dbReference>
<dbReference type="InterPro" id="IPR027417">
    <property type="entry name" value="P-loop_NTPase"/>
</dbReference>
<keyword evidence="5" id="KW-1185">Reference proteome</keyword>
<dbReference type="Pfam" id="PF00071">
    <property type="entry name" value="Ras"/>
    <property type="match status" value="1"/>
</dbReference>
<evidence type="ECO:0000256" key="2">
    <source>
        <dbReference type="SAM" id="MobiDB-lite"/>
    </source>
</evidence>
<dbReference type="EMBL" id="CAJNOQ010026137">
    <property type="protein sequence ID" value="CAF1543212.1"/>
    <property type="molecule type" value="Genomic_DNA"/>
</dbReference>
<dbReference type="InterPro" id="IPR050209">
    <property type="entry name" value="Rab_GTPases_membrane_traffic"/>
</dbReference>
<dbReference type="SMART" id="SM00175">
    <property type="entry name" value="RAB"/>
    <property type="match status" value="1"/>
</dbReference>
<organism evidence="3 5">
    <name type="scientific">Didymodactylos carnosus</name>
    <dbReference type="NCBI Taxonomy" id="1234261"/>
    <lineage>
        <taxon>Eukaryota</taxon>
        <taxon>Metazoa</taxon>
        <taxon>Spiralia</taxon>
        <taxon>Gnathifera</taxon>
        <taxon>Rotifera</taxon>
        <taxon>Eurotatoria</taxon>
        <taxon>Bdelloidea</taxon>
        <taxon>Philodinida</taxon>
        <taxon>Philodinidae</taxon>
        <taxon>Didymodactylos</taxon>
    </lineage>
</organism>
<feature type="region of interest" description="Disordered" evidence="2">
    <location>
        <begin position="245"/>
        <end position="285"/>
    </location>
</feature>
<dbReference type="Proteomes" id="UP000663829">
    <property type="component" value="Unassembled WGS sequence"/>
</dbReference>
<feature type="compositionally biased region" description="Polar residues" evidence="2">
    <location>
        <begin position="1"/>
        <end position="15"/>
    </location>
</feature>
<dbReference type="PROSITE" id="PS51420">
    <property type="entry name" value="RHO"/>
    <property type="match status" value="1"/>
</dbReference>
<comment type="similarity">
    <text evidence="1">Belongs to the small GTPase superfamily. Rab family.</text>
</comment>
<dbReference type="SMART" id="SM00174">
    <property type="entry name" value="RHO"/>
    <property type="match status" value="1"/>
</dbReference>
<dbReference type="InterPro" id="IPR001806">
    <property type="entry name" value="Small_GTPase"/>
</dbReference>
<reference evidence="3" key="1">
    <citation type="submission" date="2021-02" db="EMBL/GenBank/DDBJ databases">
        <authorList>
            <person name="Nowell W R."/>
        </authorList>
    </citation>
    <scope>NUCLEOTIDE SEQUENCE</scope>
</reference>
<evidence type="ECO:0000256" key="1">
    <source>
        <dbReference type="ARBA" id="ARBA00006270"/>
    </source>
</evidence>
<evidence type="ECO:0000313" key="5">
    <source>
        <dbReference type="Proteomes" id="UP000663829"/>
    </source>
</evidence>
<dbReference type="GO" id="GO:0003924">
    <property type="term" value="F:GTPase activity"/>
    <property type="evidence" value="ECO:0007669"/>
    <property type="project" value="InterPro"/>
</dbReference>
<dbReference type="PROSITE" id="PS51419">
    <property type="entry name" value="RAB"/>
    <property type="match status" value="1"/>
</dbReference>
<dbReference type="OrthoDB" id="5239715at2759"/>
<dbReference type="AlphaFoldDB" id="A0A815WH78"/>
<name>A0A815WH78_9BILA</name>
<gene>
    <name evidence="3" type="ORF">GPM918_LOCUS38751</name>
    <name evidence="4" type="ORF">SRO942_LOCUS39595</name>
</gene>
<evidence type="ECO:0000313" key="3">
    <source>
        <dbReference type="EMBL" id="CAF1543212.1"/>
    </source>
</evidence>
<dbReference type="FunFam" id="3.40.50.300:FF:001329">
    <property type="entry name" value="Small GTP-binding protein, putative"/>
    <property type="match status" value="1"/>
</dbReference>
<dbReference type="PRINTS" id="PR00449">
    <property type="entry name" value="RASTRNSFRMNG"/>
</dbReference>
<dbReference type="GO" id="GO:0005525">
    <property type="term" value="F:GTP binding"/>
    <property type="evidence" value="ECO:0007669"/>
    <property type="project" value="InterPro"/>
</dbReference>
<dbReference type="PROSITE" id="PS51421">
    <property type="entry name" value="RAS"/>
    <property type="match status" value="1"/>
</dbReference>
<proteinExistence type="inferred from homology"/>
<feature type="compositionally biased region" description="Low complexity" evidence="2">
    <location>
        <begin position="266"/>
        <end position="285"/>
    </location>
</feature>
<dbReference type="Gene3D" id="3.40.50.300">
    <property type="entry name" value="P-loop containing nucleotide triphosphate hydrolases"/>
    <property type="match status" value="1"/>
</dbReference>
<comment type="caution">
    <text evidence="3">The sequence shown here is derived from an EMBL/GenBank/DDBJ whole genome shotgun (WGS) entry which is preliminary data.</text>
</comment>